<evidence type="ECO:0000256" key="4">
    <source>
        <dbReference type="ARBA" id="ARBA00022679"/>
    </source>
</evidence>
<keyword evidence="5" id="KW-0949">S-adenosyl-L-methionine</keyword>
<dbReference type="SUPFAM" id="SSF47757">
    <property type="entry name" value="Chemotaxis receptor methyltransferase CheR, N-terminal domain"/>
    <property type="match status" value="1"/>
</dbReference>
<dbReference type="InterPro" id="IPR000780">
    <property type="entry name" value="CheR_MeTrfase"/>
</dbReference>
<organism evidence="7 8">
    <name type="scientific">Mesoterricola silvestris</name>
    <dbReference type="NCBI Taxonomy" id="2927979"/>
    <lineage>
        <taxon>Bacteria</taxon>
        <taxon>Pseudomonadati</taxon>
        <taxon>Acidobacteriota</taxon>
        <taxon>Holophagae</taxon>
        <taxon>Holophagales</taxon>
        <taxon>Holophagaceae</taxon>
        <taxon>Mesoterricola</taxon>
    </lineage>
</organism>
<dbReference type="Pfam" id="PF03705">
    <property type="entry name" value="CheR_N"/>
    <property type="match status" value="1"/>
</dbReference>
<dbReference type="InterPro" id="IPR022642">
    <property type="entry name" value="CheR_C"/>
</dbReference>
<dbReference type="EC" id="2.1.1.80" evidence="2"/>
<name>A0AA48GSV2_9BACT</name>
<dbReference type="Gene3D" id="1.10.155.10">
    <property type="entry name" value="Chemotaxis receptor methyltransferase CheR, N-terminal domain"/>
    <property type="match status" value="1"/>
</dbReference>
<dbReference type="PRINTS" id="PR00996">
    <property type="entry name" value="CHERMTFRASE"/>
</dbReference>
<dbReference type="Pfam" id="PF01739">
    <property type="entry name" value="CheR"/>
    <property type="match status" value="1"/>
</dbReference>
<keyword evidence="3 7" id="KW-0489">Methyltransferase</keyword>
<dbReference type="EMBL" id="AP027080">
    <property type="protein sequence ID" value="BDU73382.1"/>
    <property type="molecule type" value="Genomic_DNA"/>
</dbReference>
<evidence type="ECO:0000256" key="5">
    <source>
        <dbReference type="ARBA" id="ARBA00022691"/>
    </source>
</evidence>
<reference evidence="8" key="1">
    <citation type="journal article" date="2023" name="Int. J. Syst. Evol. Microbiol.">
        <title>Mesoterricola silvestris gen. nov., sp. nov., Mesoterricola sediminis sp. nov., Geothrix oryzae sp. nov., Geothrix edaphica sp. nov., Geothrix rubra sp. nov., and Geothrix limicola sp. nov., six novel members of Acidobacteriota isolated from soils.</title>
        <authorList>
            <person name="Itoh H."/>
            <person name="Sugisawa Y."/>
            <person name="Mise K."/>
            <person name="Xu Z."/>
            <person name="Kuniyasu M."/>
            <person name="Ushijima N."/>
            <person name="Kawano K."/>
            <person name="Kobayashi E."/>
            <person name="Shiratori Y."/>
            <person name="Masuda Y."/>
            <person name="Senoo K."/>
        </authorList>
    </citation>
    <scope>NUCLEOTIDE SEQUENCE [LARGE SCALE GENOMIC DNA]</scope>
    <source>
        <strain evidence="8">W79</strain>
    </source>
</reference>
<evidence type="ECO:0000313" key="7">
    <source>
        <dbReference type="EMBL" id="BDU73382.1"/>
    </source>
</evidence>
<dbReference type="RefSeq" id="WP_316412034.1">
    <property type="nucleotide sequence ID" value="NZ_AP027080.1"/>
</dbReference>
<gene>
    <name evidence="7" type="primary">cheR1_1</name>
    <name evidence="7" type="ORF">METEAL_25560</name>
</gene>
<evidence type="ECO:0000256" key="3">
    <source>
        <dbReference type="ARBA" id="ARBA00022603"/>
    </source>
</evidence>
<evidence type="ECO:0000313" key="8">
    <source>
        <dbReference type="Proteomes" id="UP001238179"/>
    </source>
</evidence>
<evidence type="ECO:0000256" key="1">
    <source>
        <dbReference type="ARBA" id="ARBA00001541"/>
    </source>
</evidence>
<dbReference type="KEGG" id="msil:METEAL_25560"/>
<evidence type="ECO:0000259" key="6">
    <source>
        <dbReference type="PROSITE" id="PS50123"/>
    </source>
</evidence>
<dbReference type="Gene3D" id="3.40.50.150">
    <property type="entry name" value="Vaccinia Virus protein VP39"/>
    <property type="match status" value="1"/>
</dbReference>
<dbReference type="InterPro" id="IPR036804">
    <property type="entry name" value="CheR_N_sf"/>
</dbReference>
<dbReference type="Proteomes" id="UP001238179">
    <property type="component" value="Chromosome"/>
</dbReference>
<accession>A0AA48GSV2</accession>
<dbReference type="InterPro" id="IPR022641">
    <property type="entry name" value="CheR_N"/>
</dbReference>
<dbReference type="GO" id="GO:0032259">
    <property type="term" value="P:methylation"/>
    <property type="evidence" value="ECO:0007669"/>
    <property type="project" value="UniProtKB-KW"/>
</dbReference>
<dbReference type="GO" id="GO:0008983">
    <property type="term" value="F:protein-glutamate O-methyltransferase activity"/>
    <property type="evidence" value="ECO:0007669"/>
    <property type="project" value="UniProtKB-EC"/>
</dbReference>
<keyword evidence="8" id="KW-1185">Reference proteome</keyword>
<dbReference type="PANTHER" id="PTHR24422">
    <property type="entry name" value="CHEMOTAXIS PROTEIN METHYLTRANSFERASE"/>
    <property type="match status" value="1"/>
</dbReference>
<dbReference type="AlphaFoldDB" id="A0AA48GSV2"/>
<comment type="catalytic activity">
    <reaction evidence="1">
        <text>L-glutamyl-[protein] + S-adenosyl-L-methionine = [protein]-L-glutamate 5-O-methyl ester + S-adenosyl-L-homocysteine</text>
        <dbReference type="Rhea" id="RHEA:24452"/>
        <dbReference type="Rhea" id="RHEA-COMP:10208"/>
        <dbReference type="Rhea" id="RHEA-COMP:10311"/>
        <dbReference type="ChEBI" id="CHEBI:29973"/>
        <dbReference type="ChEBI" id="CHEBI:57856"/>
        <dbReference type="ChEBI" id="CHEBI:59789"/>
        <dbReference type="ChEBI" id="CHEBI:82795"/>
        <dbReference type="EC" id="2.1.1.80"/>
    </reaction>
</comment>
<protein>
    <recommendedName>
        <fullName evidence="2">protein-glutamate O-methyltransferase</fullName>
        <ecNumber evidence="2">2.1.1.80</ecNumber>
    </recommendedName>
</protein>
<dbReference type="InterPro" id="IPR029063">
    <property type="entry name" value="SAM-dependent_MTases_sf"/>
</dbReference>
<dbReference type="InterPro" id="IPR050903">
    <property type="entry name" value="Bact_Chemotaxis_MeTrfase"/>
</dbReference>
<keyword evidence="4" id="KW-0808">Transferase</keyword>
<dbReference type="SMART" id="SM00138">
    <property type="entry name" value="MeTrc"/>
    <property type="match status" value="1"/>
</dbReference>
<dbReference type="SUPFAM" id="SSF53335">
    <property type="entry name" value="S-adenosyl-L-methionine-dependent methyltransferases"/>
    <property type="match status" value="1"/>
</dbReference>
<sequence length="282" mass="31875">MAAGTIQPSDFRLMRDYIEKNCGIVLGEEKAYLVETRLAGLLMETGCMDYGELYRRACGEAGTAMRDRIVDAMTTNETLWFRDGHPFEILRDVLLPELAAPLMAGLRFRIRIWSAASSTGQEPYSIAITIHEFCRNNPGVRPEQFEILASDISPSALYLARAGRYDAAALGRGMPDDLRARYFRQDGQVWVVDDAVKRMVTLKKFNLQDPLDALGRFDIVFCRYVTIYFSDIFKRQIFEGIARLTAQGGHFFTSAVENLQASDDLFAPIYHGSGTYYRSLKT</sequence>
<feature type="domain" description="CheR-type methyltransferase" evidence="6">
    <location>
        <begin position="1"/>
        <end position="282"/>
    </location>
</feature>
<dbReference type="PROSITE" id="PS50123">
    <property type="entry name" value="CHER"/>
    <property type="match status" value="1"/>
</dbReference>
<evidence type="ECO:0000256" key="2">
    <source>
        <dbReference type="ARBA" id="ARBA00012534"/>
    </source>
</evidence>
<dbReference type="PANTHER" id="PTHR24422:SF21">
    <property type="entry name" value="CHEMOTAXIS PROTEIN METHYLTRANSFERASE 1"/>
    <property type="match status" value="1"/>
</dbReference>
<proteinExistence type="predicted"/>